<dbReference type="InterPro" id="IPR042279">
    <property type="entry name" value="Pep_M60_3"/>
</dbReference>
<accession>R2T9B4</accession>
<dbReference type="OrthoDB" id="2392728at2"/>
<dbReference type="SMART" id="SM01276">
    <property type="entry name" value="M60-like"/>
    <property type="match status" value="1"/>
</dbReference>
<dbReference type="InterPro" id="IPR004954">
    <property type="entry name" value="Mucin-bd"/>
</dbReference>
<keyword evidence="1" id="KW-0812">Transmembrane</keyword>
<evidence type="ECO:0000313" key="5">
    <source>
        <dbReference type="Proteomes" id="UP000013858"/>
    </source>
</evidence>
<dbReference type="Gene3D" id="3.40.390.80">
    <property type="entry name" value="Peptidase M60, enhancin-like domain 2"/>
    <property type="match status" value="1"/>
</dbReference>
<evidence type="ECO:0000313" key="3">
    <source>
        <dbReference type="EMBL" id="EOH96839.1"/>
    </source>
</evidence>
<name>R2T9B4_9ENTE</name>
<dbReference type="Proteomes" id="UP000013858">
    <property type="component" value="Unassembled WGS sequence"/>
</dbReference>
<reference evidence="3 5" key="1">
    <citation type="submission" date="2013-02" db="EMBL/GenBank/DDBJ databases">
        <title>The Genome Sequence of Enterococcus haemoperoxidus BAA-382.</title>
        <authorList>
            <consortium name="The Broad Institute Genome Sequencing Platform"/>
            <consortium name="The Broad Institute Genome Sequencing Center for Infectious Disease"/>
            <person name="Earl A.M."/>
            <person name="Gilmore M.S."/>
            <person name="Lebreton F."/>
            <person name="Walker B."/>
            <person name="Young S.K."/>
            <person name="Zeng Q."/>
            <person name="Gargeya S."/>
            <person name="Fitzgerald M."/>
            <person name="Haas B."/>
            <person name="Abouelleil A."/>
            <person name="Alvarado L."/>
            <person name="Arachchi H.M."/>
            <person name="Berlin A.M."/>
            <person name="Chapman S.B."/>
            <person name="Dewar J."/>
            <person name="Goldberg J."/>
            <person name="Griggs A."/>
            <person name="Gujja S."/>
            <person name="Hansen M."/>
            <person name="Howarth C."/>
            <person name="Imamovic A."/>
            <person name="Larimer J."/>
            <person name="McCowan C."/>
            <person name="Murphy C."/>
            <person name="Neiman D."/>
            <person name="Pearson M."/>
            <person name="Priest M."/>
            <person name="Roberts A."/>
            <person name="Saif S."/>
            <person name="Shea T."/>
            <person name="Sisk P."/>
            <person name="Sykes S."/>
            <person name="Wortman J."/>
            <person name="Nusbaum C."/>
            <person name="Birren B."/>
        </authorList>
    </citation>
    <scope>NUCLEOTIDE SEQUENCE [LARGE SCALE GENOMIC DNA]</scope>
    <source>
        <strain evidence="3 5">ATCC BAA-382</strain>
    </source>
</reference>
<keyword evidence="1" id="KW-1133">Transmembrane helix</keyword>
<dbReference type="EMBL" id="AJAR01000015">
    <property type="protein sequence ID" value="EOH96839.1"/>
    <property type="molecule type" value="Genomic_DNA"/>
</dbReference>
<keyword evidence="1" id="KW-0472">Membrane</keyword>
<keyword evidence="6" id="KW-1185">Reference proteome</keyword>
<dbReference type="PATRIC" id="fig|1158608.3.peg.1774"/>
<feature type="domain" description="Peptidase M60" evidence="2">
    <location>
        <begin position="906"/>
        <end position="1205"/>
    </location>
</feature>
<feature type="transmembrane region" description="Helical" evidence="1">
    <location>
        <begin position="12"/>
        <end position="31"/>
    </location>
</feature>
<dbReference type="eggNOG" id="COG3979">
    <property type="taxonomic scope" value="Bacteria"/>
</dbReference>
<sequence>MKNNTSYSAKKTSLLLVVSTILILMLSLIVIDDLTAEAMEENKSLTLTAVQKKEMIELEIKQCLNKNSLDTKEFELSLEVKELVAYDGQALLDQTKIIGEKGQDYTGTPGVTKRLKENKLIVGIPQEMAERFHSEGNQSVSVKSTLKINKNDEQLMKSYQESEFRFSFVAKNNKTQETVETACAFNIDPPTAKAVPTTVRAGSSTAELSAEKLVTDVKSDLKFEEAKVLGIEEFKKFDQAGNTKIAVMIQSEETQRKSRISVPIKVEKATSNFYTSELTTVMDEVGDYKSGKPIDEEILKDAVVLQYLGNSLLDDVVIIKAGQGYKRWRDFGGAEVKIDIYDQIEIHKVAYKDGQYLNLYLTRITKDPFYLSKFKNMPYVEFATSPEPPSGSIAPPGKPLLLEGRVGTALNQLEKDINFILPITKGYPDDESSLDFSLDYLQNIAIADDDIYKSNLDTKTFTNGTKPYYKLYWPKKPANRKPYVFTLLYKGVPNEYLKALQFGVFDVPRRRAVGILDSSAKINIPISYQSADIEGKVDKTDEKIKAEVHQFLPEQGSSKYYKPLSLDINLSKYAAALDENNTKIKITDDKTTTDWSKNVKETYSVNEKGEQFVHLRISKEMLEQLGNQAGNIRANISIEVPMSSSADASIMEYYDSDSSMFKLPVKVSNELGSKESVSSVQMLKPTAQGVSQAVEIGSTFKELNASDFVKDLKSILPFDTIEVVGFKGEKTFDTLGKTKIEVTIKSQATNVLADIEVEVTVVENPLTYITTTKSIELNKKGQVVQGSGAVSFTGKSDAKIQVYTDPIVELKNSVGKNPVDLSIYKEGATKPIRSGELLTELTVANRATDFKLSAPENKFKNTDAYKGNMTIHFEVSEYGGRQVKEIFSIPEPTMIFKAGMSKGKYHDRQDLGFILREDTELRVRQVNPTFKDKLTLRLLGNDSKAEKEIKVGAEWTQISATEALVPFVDTPYGATSAQLEYEIQDTRTQKQLPIYHYQMNPQEFFNIWDQSDGNYALVKGIDFQLLIPKRDKALVKKLKDYSSLDELIEHYNELFAYFNQMAGFDHSSLENENGKNRYFLKADSNGAGGAYYNAKWTANSTPSIDMWLTKNSWGTLHEIAHGYQAGFDGVGMYTGEVSNNLFGVQYQYDKYGKKADDSSWLFNYGNKASVESGLYTKLVSNNGTYDSGDLREKLILLTMLKQKAGNEAFTTLYQEYRKLANQPNFNKKNYPLPDLLNKYYSETSQQDFTPVLERWGLDINHTQAEKNRSLGYPAIASLVNVVPVSELTRAHDLLDQSILINSNFEMVQNKDISSLNLHGQLTIQLKTENIQDLKGIKLSLNDGNKEIGAQTIDGDKLVFDNIPNGVYRLKFSGKQMVRYITDDFYVYVKEKENEATITLKELKSSDLVEQTIQFFGLGDKQFGLFETNLSGEEAVFSVTKKDTHSYFAGKLYSNLTVLDSNNVIKYEKSIEGTNATLATDKIPLSQGDRIEIYHAETKNRLRSVENVIDKTQKTNRWIMTRWGLQNESLKNDPQQNLINKIEAEGVRLLKDEASNSVPLAESVTRKQLLAAVQLLEEPYKTEFMDKFSSLFK</sequence>
<proteinExistence type="predicted"/>
<evidence type="ECO:0000313" key="6">
    <source>
        <dbReference type="Proteomes" id="UP000014197"/>
    </source>
</evidence>
<dbReference type="EMBL" id="ASVY01000003">
    <property type="protein sequence ID" value="EOT60128.1"/>
    <property type="molecule type" value="Genomic_DNA"/>
</dbReference>
<dbReference type="PROSITE" id="PS51723">
    <property type="entry name" value="PEPTIDASE_M60"/>
    <property type="match status" value="1"/>
</dbReference>
<evidence type="ECO:0000313" key="4">
    <source>
        <dbReference type="EMBL" id="EOT60128.1"/>
    </source>
</evidence>
<comment type="caution">
    <text evidence="3">The sequence shown here is derived from an EMBL/GenBank/DDBJ whole genome shotgun (WGS) entry which is preliminary data.</text>
</comment>
<protein>
    <recommendedName>
        <fullName evidence="2">Peptidase M60 domain-containing protein</fullName>
    </recommendedName>
</protein>
<dbReference type="Pfam" id="PF13402">
    <property type="entry name" value="Peptidase_M60"/>
    <property type="match status" value="1"/>
</dbReference>
<dbReference type="Pfam" id="PF03272">
    <property type="entry name" value="Mucin_bdg"/>
    <property type="match status" value="1"/>
</dbReference>
<organism evidence="3 5">
    <name type="scientific">Enterococcus haemoperoxidus ATCC BAA-382</name>
    <dbReference type="NCBI Taxonomy" id="1158608"/>
    <lineage>
        <taxon>Bacteria</taxon>
        <taxon>Bacillati</taxon>
        <taxon>Bacillota</taxon>
        <taxon>Bacilli</taxon>
        <taxon>Lactobacillales</taxon>
        <taxon>Enterococcaceae</taxon>
        <taxon>Enterococcus</taxon>
    </lineage>
</organism>
<reference evidence="4 6" key="2">
    <citation type="submission" date="2013-03" db="EMBL/GenBank/DDBJ databases">
        <title>The Genome Sequence of Enterococcus haemoperoxidus BAA-382 (PacBio/Illumina hybrid assembly).</title>
        <authorList>
            <consortium name="The Broad Institute Genomics Platform"/>
            <consortium name="The Broad Institute Genome Sequencing Center for Infectious Disease"/>
            <person name="Earl A."/>
            <person name="Russ C."/>
            <person name="Gilmore M."/>
            <person name="Surin D."/>
            <person name="Walker B."/>
            <person name="Young S."/>
            <person name="Zeng Q."/>
            <person name="Gargeya S."/>
            <person name="Fitzgerald M."/>
            <person name="Haas B."/>
            <person name="Abouelleil A."/>
            <person name="Allen A.W."/>
            <person name="Alvarado L."/>
            <person name="Arachchi H.M."/>
            <person name="Berlin A.M."/>
            <person name="Chapman S.B."/>
            <person name="Gainer-Dewar J."/>
            <person name="Goldberg J."/>
            <person name="Griggs A."/>
            <person name="Gujja S."/>
            <person name="Hansen M."/>
            <person name="Howarth C."/>
            <person name="Imamovic A."/>
            <person name="Ireland A."/>
            <person name="Larimer J."/>
            <person name="McCowan C."/>
            <person name="Murphy C."/>
            <person name="Pearson M."/>
            <person name="Poon T.W."/>
            <person name="Priest M."/>
            <person name="Roberts A."/>
            <person name="Saif S."/>
            <person name="Shea T."/>
            <person name="Sisk P."/>
            <person name="Sykes S."/>
            <person name="Wortman J."/>
            <person name="Nusbaum C."/>
            <person name="Birren B."/>
        </authorList>
    </citation>
    <scope>NUCLEOTIDE SEQUENCE [LARGE SCALE GENOMIC DNA]</scope>
    <source>
        <strain evidence="4 6">ATCC BAA-382</strain>
    </source>
</reference>
<evidence type="ECO:0000256" key="1">
    <source>
        <dbReference type="SAM" id="Phobius"/>
    </source>
</evidence>
<dbReference type="Gene3D" id="1.10.390.30">
    <property type="entry name" value="Peptidase M60, enhancin-like domain 3"/>
    <property type="match status" value="1"/>
</dbReference>
<dbReference type="Gene3D" id="2.60.40.3600">
    <property type="match status" value="1"/>
</dbReference>
<dbReference type="InterPro" id="IPR031161">
    <property type="entry name" value="Peptidase_M60_dom"/>
</dbReference>
<gene>
    <name evidence="4" type="ORF">I583_02763</name>
    <name evidence="3" type="ORF">UAW_01797</name>
</gene>
<dbReference type="Proteomes" id="UP000014197">
    <property type="component" value="Unassembled WGS sequence"/>
</dbReference>
<dbReference type="RefSeq" id="WP_010761999.1">
    <property type="nucleotide sequence ID" value="NZ_KB946316.1"/>
</dbReference>
<dbReference type="STRING" id="155618.RV06_GL001551"/>
<evidence type="ECO:0000259" key="2">
    <source>
        <dbReference type="PROSITE" id="PS51723"/>
    </source>
</evidence>